<dbReference type="InterPro" id="IPR012337">
    <property type="entry name" value="RNaseH-like_sf"/>
</dbReference>
<reference evidence="2" key="3">
    <citation type="submission" date="2025-09" db="UniProtKB">
        <authorList>
            <consortium name="Ensembl"/>
        </authorList>
    </citation>
    <scope>IDENTIFICATION</scope>
</reference>
<protein>
    <recommendedName>
        <fullName evidence="1">HAT C-terminal dimerisation domain-containing protein</fullName>
    </recommendedName>
</protein>
<dbReference type="STRING" id="7897.ENSLACP00000006304"/>
<dbReference type="EMBL" id="AFYH01143408">
    <property type="status" value="NOT_ANNOTATED_CDS"/>
    <property type="molecule type" value="Genomic_DNA"/>
</dbReference>
<feature type="domain" description="HAT C-terminal dimerisation" evidence="1">
    <location>
        <begin position="239"/>
        <end position="323"/>
    </location>
</feature>
<reference evidence="3" key="1">
    <citation type="submission" date="2011-08" db="EMBL/GenBank/DDBJ databases">
        <title>The draft genome of Latimeria chalumnae.</title>
        <authorList>
            <person name="Di Palma F."/>
            <person name="Alfoldi J."/>
            <person name="Johnson J."/>
            <person name="Berlin A."/>
            <person name="Gnerre S."/>
            <person name="Jaffe D."/>
            <person name="MacCallum I."/>
            <person name="Young S."/>
            <person name="Walker B.J."/>
            <person name="Lander E."/>
            <person name="Lindblad-Toh K."/>
        </authorList>
    </citation>
    <scope>NUCLEOTIDE SEQUENCE [LARGE SCALE GENOMIC DNA]</scope>
    <source>
        <strain evidence="3">Wild caught</strain>
    </source>
</reference>
<dbReference type="OMA" id="LETAFWH"/>
<keyword evidence="3" id="KW-1185">Reference proteome</keyword>
<sequence length="347" mass="40091">MSGRYNGLQAHLTRVNPLIRYVPCAAHSLNLVGVNSINNSCLNAINFLFSAVDTRWSSRVHSTKALCQNYDRIRQGLEDLSKDMNQSPDTQLEAASLHSKMEQLETAFWHTVVQRFKMTSMQLQKMDINLSTAVHLLRSLESFVTALRDQFENFEYAAKNTCKAVSQKYRSDLCHTRKRKQFADESMLYDWFRVLFELSSLDVTDIVIHKCAAELAAVYPQDLDQNFSDRPQNKKTFPDELIQFKHFVQDEPAKLLQVLRHSGLQSTFPNVDIALRIFLTLPVTNCEEEHTFSKMARMKNELRSTMHQRRLNALSLMAVESELVRQMVFNDLICDFSSLKARKKQTI</sequence>
<dbReference type="SUPFAM" id="SSF53098">
    <property type="entry name" value="Ribonuclease H-like"/>
    <property type="match status" value="1"/>
</dbReference>
<evidence type="ECO:0000313" key="2">
    <source>
        <dbReference type="Ensembl" id="ENSLACP00000006304.1"/>
    </source>
</evidence>
<dbReference type="Pfam" id="PF05699">
    <property type="entry name" value="Dimer_Tnp_hAT"/>
    <property type="match status" value="1"/>
</dbReference>
<dbReference type="PANTHER" id="PTHR45749">
    <property type="match status" value="1"/>
</dbReference>
<evidence type="ECO:0000259" key="1">
    <source>
        <dbReference type="Pfam" id="PF05699"/>
    </source>
</evidence>
<organism evidence="2 3">
    <name type="scientific">Latimeria chalumnae</name>
    <name type="common">Coelacanth</name>
    <dbReference type="NCBI Taxonomy" id="7897"/>
    <lineage>
        <taxon>Eukaryota</taxon>
        <taxon>Metazoa</taxon>
        <taxon>Chordata</taxon>
        <taxon>Craniata</taxon>
        <taxon>Vertebrata</taxon>
        <taxon>Euteleostomi</taxon>
        <taxon>Coelacanthiformes</taxon>
        <taxon>Coelacanthidae</taxon>
        <taxon>Latimeria</taxon>
    </lineage>
</organism>
<dbReference type="InterPro" id="IPR008906">
    <property type="entry name" value="HATC_C_dom"/>
</dbReference>
<dbReference type="eggNOG" id="ENOG502QV0C">
    <property type="taxonomic scope" value="Eukaryota"/>
</dbReference>
<dbReference type="PANTHER" id="PTHR45749:SF23">
    <property type="entry name" value="ZINC FINGER MYM-TYPE PROTEIN 1-LIKE"/>
    <property type="match status" value="1"/>
</dbReference>
<dbReference type="InParanoid" id="H3A9I3"/>
<accession>H3A9I3</accession>
<dbReference type="Proteomes" id="UP000008672">
    <property type="component" value="Unassembled WGS sequence"/>
</dbReference>
<dbReference type="HOGENOM" id="CLU_006175_0_1_1"/>
<proteinExistence type="predicted"/>
<evidence type="ECO:0000313" key="3">
    <source>
        <dbReference type="Proteomes" id="UP000008672"/>
    </source>
</evidence>
<dbReference type="GO" id="GO:0046983">
    <property type="term" value="F:protein dimerization activity"/>
    <property type="evidence" value="ECO:0007669"/>
    <property type="project" value="InterPro"/>
</dbReference>
<reference evidence="2" key="2">
    <citation type="submission" date="2025-08" db="UniProtKB">
        <authorList>
            <consortium name="Ensembl"/>
        </authorList>
    </citation>
    <scope>IDENTIFICATION</scope>
</reference>
<dbReference type="GeneTree" id="ENSGT00940000154356"/>
<dbReference type="Ensembl" id="ENSLACT00000006357.1">
    <property type="protein sequence ID" value="ENSLACP00000006304.1"/>
    <property type="gene ID" value="ENSLACG00000005593.1"/>
</dbReference>
<dbReference type="AlphaFoldDB" id="H3A9I3"/>
<name>H3A9I3_LATCH</name>